<reference evidence="4 5" key="1">
    <citation type="submission" date="2023-07" db="EMBL/GenBank/DDBJ databases">
        <title>Sequencing the genomes of 1000 actinobacteria strains.</title>
        <authorList>
            <person name="Klenk H.-P."/>
        </authorList>
    </citation>
    <scope>NUCLEOTIDE SEQUENCE [LARGE SCALE GENOMIC DNA]</scope>
    <source>
        <strain evidence="4 5">GD13</strain>
    </source>
</reference>
<dbReference type="EC" id="1.2.7.11" evidence="4"/>
<gene>
    <name evidence="4" type="ORF">J2S59_001732</name>
</gene>
<dbReference type="CDD" id="cd07034">
    <property type="entry name" value="TPP_PYR_PFOR_IOR-alpha_like"/>
    <property type="match status" value="1"/>
</dbReference>
<dbReference type="InterPro" id="IPR022367">
    <property type="entry name" value="2-oxoacid/accept_OxRdtase_asu"/>
</dbReference>
<dbReference type="GO" id="GO:0047553">
    <property type="term" value="F:2-oxoglutarate synthase activity"/>
    <property type="evidence" value="ECO:0007669"/>
    <property type="project" value="UniProtKB-EC"/>
</dbReference>
<dbReference type="InterPro" id="IPR002880">
    <property type="entry name" value="Pyrv_Fd/Flavodoxin_OxRdtase_N"/>
</dbReference>
<dbReference type="Pfam" id="PF01855">
    <property type="entry name" value="POR_N"/>
    <property type="match status" value="1"/>
</dbReference>
<dbReference type="SUPFAM" id="SSF52922">
    <property type="entry name" value="TK C-terminal domain-like"/>
    <property type="match status" value="1"/>
</dbReference>
<evidence type="ECO:0000259" key="2">
    <source>
        <dbReference type="Pfam" id="PF01558"/>
    </source>
</evidence>
<dbReference type="Gene3D" id="3.40.920.10">
    <property type="entry name" value="Pyruvate-ferredoxin oxidoreductase, PFOR, domain III"/>
    <property type="match status" value="1"/>
</dbReference>
<comment type="caution">
    <text evidence="4">The sequence shown here is derived from an EMBL/GenBank/DDBJ whole genome shotgun (WGS) entry which is preliminary data.</text>
</comment>
<dbReference type="EMBL" id="JAUSQM010000001">
    <property type="protein sequence ID" value="MDP9821923.1"/>
    <property type="molecule type" value="Genomic_DNA"/>
</dbReference>
<dbReference type="RefSeq" id="WP_068123921.1">
    <property type="nucleotide sequence ID" value="NZ_CCXJ01000675.1"/>
</dbReference>
<organism evidence="4 5">
    <name type="scientific">Nocardioides massiliensis</name>
    <dbReference type="NCBI Taxonomy" id="1325935"/>
    <lineage>
        <taxon>Bacteria</taxon>
        <taxon>Bacillati</taxon>
        <taxon>Actinomycetota</taxon>
        <taxon>Actinomycetes</taxon>
        <taxon>Propionibacteriales</taxon>
        <taxon>Nocardioidaceae</taxon>
        <taxon>Nocardioides</taxon>
    </lineage>
</organism>
<dbReference type="PANTHER" id="PTHR32154:SF20">
    <property type="entry name" value="2-OXOGLUTARATE OXIDOREDUCTASE SUBUNIT KORA"/>
    <property type="match status" value="1"/>
</dbReference>
<dbReference type="SUPFAM" id="SSF52518">
    <property type="entry name" value="Thiamin diphosphate-binding fold (THDP-binding)"/>
    <property type="match status" value="1"/>
</dbReference>
<dbReference type="InterPro" id="IPR029061">
    <property type="entry name" value="THDP-binding"/>
</dbReference>
<dbReference type="InterPro" id="IPR009014">
    <property type="entry name" value="Transketo_C/PFOR_II"/>
</dbReference>
<proteinExistence type="predicted"/>
<dbReference type="Gene3D" id="3.40.50.970">
    <property type="match status" value="1"/>
</dbReference>
<accession>A0ABT9NND0</accession>
<dbReference type="InterPro" id="IPR002869">
    <property type="entry name" value="Pyrv_flavodox_OxRed_cen"/>
</dbReference>
<feature type="domain" description="Pyruvate/ketoisovalerate oxidoreductase catalytic" evidence="2">
    <location>
        <begin position="20"/>
        <end position="207"/>
    </location>
</feature>
<evidence type="ECO:0000313" key="4">
    <source>
        <dbReference type="EMBL" id="MDP9821923.1"/>
    </source>
</evidence>
<name>A0ABT9NND0_9ACTN</name>
<keyword evidence="1 4" id="KW-0560">Oxidoreductase</keyword>
<evidence type="ECO:0000259" key="3">
    <source>
        <dbReference type="Pfam" id="PF01855"/>
    </source>
</evidence>
<evidence type="ECO:0000256" key="1">
    <source>
        <dbReference type="ARBA" id="ARBA00023002"/>
    </source>
</evidence>
<dbReference type="EC" id="1.2.7.3" evidence="4"/>
<dbReference type="NCBIfam" id="TIGR03710">
    <property type="entry name" value="OAFO_sf"/>
    <property type="match status" value="1"/>
</dbReference>
<dbReference type="Gene3D" id="3.40.50.920">
    <property type="match status" value="1"/>
</dbReference>
<dbReference type="InterPro" id="IPR050722">
    <property type="entry name" value="Pyruvate:ferred/Flavod_OxRd"/>
</dbReference>
<keyword evidence="5" id="KW-1185">Reference proteome</keyword>
<dbReference type="SUPFAM" id="SSF53323">
    <property type="entry name" value="Pyruvate-ferredoxin oxidoreductase, PFOR, domain III"/>
    <property type="match status" value="1"/>
</dbReference>
<dbReference type="Pfam" id="PF01558">
    <property type="entry name" value="POR"/>
    <property type="match status" value="1"/>
</dbReference>
<dbReference type="InterPro" id="IPR019752">
    <property type="entry name" value="Pyrv/ketoisovalerate_OxRed_cat"/>
</dbReference>
<dbReference type="PANTHER" id="PTHR32154">
    <property type="entry name" value="PYRUVATE-FLAVODOXIN OXIDOREDUCTASE-RELATED"/>
    <property type="match status" value="1"/>
</dbReference>
<sequence>MTKQVKQLDRVIIRFAGDSGDGMQLTGDRFTAESAAFGNDLSTLPNFPAEIRAPQGTMAGVSSFQVHFADHDILTPGDAPDVLVAMNPAALKANASDLRPGGTLIVDTHDFTKRNLDKAGYAANPLEDGSLGDFTVHTVDLTGMTVEAVKEFGLSRKDAARAKNMFALGLLSWMYGRPTDSTTAFLERRFAKVPAIRDANITAFKAGWYFGETTETFVVSYEIKPAAMTAGTYRNITGNLATAYGLVAAGVRSGLPVFLGSYPITPASDILHELSKHKRFGVTTLQAEDEIAGVCAALGASFGGALGVTTTSGPGVALKAETIGLAVMTELPLLVIDVQRGGPSTGLPTKTEQADLLQAMYGRNGESPLPVVAPKSPADCFDATLEAARLAIKYRTPVMLLSDGMLANGSEPWQLPEVDELPTIEPNFATEKNHGEGDNGEATDFWPYLRDPETLARPLAVPGTPGLEHRIGGLEKGDGHGNISYDPANHDKMVRIRQAKIDGIATDIPPTELDDPHGPDNPARVLILGWGSTYGPIGAGVRRARRAGHAVAQAHLRHLNPFPADLGEILARYEKVLIPEMNLGQLSLLIRAKYLVDAIGYNQVNGMPLKAAQLEEVITDLVTSLDTTQEA</sequence>
<dbReference type="Proteomes" id="UP001240447">
    <property type="component" value="Unassembled WGS sequence"/>
</dbReference>
<evidence type="ECO:0000313" key="5">
    <source>
        <dbReference type="Proteomes" id="UP001240447"/>
    </source>
</evidence>
<feature type="domain" description="Pyruvate flavodoxin/ferredoxin oxidoreductase pyrimidine binding" evidence="3">
    <location>
        <begin position="255"/>
        <end position="475"/>
    </location>
</feature>
<protein>
    <submittedName>
        <fullName evidence="4">2-oxoglutarate ferredoxin oxidoreductase subunit alpha</fullName>
        <ecNumber evidence="4">1.2.7.11</ecNumber>
        <ecNumber evidence="4">1.2.7.3</ecNumber>
    </submittedName>
</protein>